<feature type="domain" description="PTS EIIB type-4" evidence="10">
    <location>
        <begin position="1"/>
        <end position="163"/>
    </location>
</feature>
<feature type="active site" description="Pros-phosphohistidine intermediate; for EIIB activity" evidence="8">
    <location>
        <position position="14"/>
    </location>
</feature>
<comment type="subcellular location">
    <subcellularLocation>
        <location evidence="1">Cytoplasm</location>
    </subcellularLocation>
</comment>
<organism evidence="11 12">
    <name type="scientific">Liquorilactobacillus nagelii</name>
    <dbReference type="NCBI Taxonomy" id="82688"/>
    <lineage>
        <taxon>Bacteria</taxon>
        <taxon>Bacillati</taxon>
        <taxon>Bacillota</taxon>
        <taxon>Bacilli</taxon>
        <taxon>Lactobacillales</taxon>
        <taxon>Lactobacillaceae</taxon>
        <taxon>Liquorilactobacillus</taxon>
    </lineage>
</organism>
<feature type="modified residue" description="N6-acetyllysine" evidence="9">
    <location>
        <position position="73"/>
    </location>
</feature>
<evidence type="ECO:0000256" key="9">
    <source>
        <dbReference type="PIRSR" id="PIRSR618455-2"/>
    </source>
</evidence>
<evidence type="ECO:0000256" key="2">
    <source>
        <dbReference type="ARBA" id="ARBA00022448"/>
    </source>
</evidence>
<dbReference type="KEGG" id="lng:BSQ50_04825"/>
<keyword evidence="5" id="KW-0808">Transferase</keyword>
<feature type="modified residue" description="Phosphohistidine; by EIIA" evidence="9">
    <location>
        <position position="14"/>
    </location>
</feature>
<keyword evidence="4" id="KW-0762">Sugar transport</keyword>
<sequence length="163" mass="18282">MIIKLARIDDRLIHGQVTTVWSKEANAERIIVVSEEVSNDTVRKTLLKQAAPPGTKVNIVDVKKAVLVYNNPKYEQTTVFYLFTNPTEVLELVKAGVPLKSINIGGMRFEDGKTQISKSISVTNQDVKAFRELADLGVELDLRVVKTDSKQNILKLIDDKFKN</sequence>
<evidence type="ECO:0000256" key="8">
    <source>
        <dbReference type="PIRSR" id="PIRSR618455-1"/>
    </source>
</evidence>
<evidence type="ECO:0000256" key="3">
    <source>
        <dbReference type="ARBA" id="ARBA00022490"/>
    </source>
</evidence>
<evidence type="ECO:0000259" key="10">
    <source>
        <dbReference type="PROSITE" id="PS51101"/>
    </source>
</evidence>
<dbReference type="Gene3D" id="3.40.35.10">
    <property type="entry name" value="Phosphotransferase system, sorbose subfamily IIB component"/>
    <property type="match status" value="1"/>
</dbReference>
<dbReference type="InterPro" id="IPR036667">
    <property type="entry name" value="PTS_IIB_sorbose-sp_sf"/>
</dbReference>
<keyword evidence="12" id="KW-1185">Reference proteome</keyword>
<dbReference type="GO" id="GO:0009401">
    <property type="term" value="P:phosphoenolpyruvate-dependent sugar phosphotransferase system"/>
    <property type="evidence" value="ECO:0007669"/>
    <property type="project" value="UniProtKB-KW"/>
</dbReference>
<evidence type="ECO:0000313" key="11">
    <source>
        <dbReference type="EMBL" id="AUJ31940.1"/>
    </source>
</evidence>
<dbReference type="InterPro" id="IPR004720">
    <property type="entry name" value="PTS_IIB_sorbose-sp"/>
</dbReference>
<dbReference type="GO" id="GO:0008982">
    <property type="term" value="F:protein-N(PI)-phosphohistidine-sugar phosphotransferase activity"/>
    <property type="evidence" value="ECO:0007669"/>
    <property type="project" value="InterPro"/>
</dbReference>
<gene>
    <name evidence="11" type="ORF">BSQ50_04825</name>
</gene>
<reference evidence="11 12" key="1">
    <citation type="submission" date="2016-11" db="EMBL/GenBank/DDBJ databases">
        <title>Interaction between Lactobacillus species and yeast in water kefir.</title>
        <authorList>
            <person name="Behr J."/>
            <person name="Xu D."/>
            <person name="Vogel R.F."/>
        </authorList>
    </citation>
    <scope>NUCLEOTIDE SEQUENCE [LARGE SCALE GENOMIC DNA]</scope>
    <source>
        <strain evidence="11 12">TMW 1.1827</strain>
    </source>
</reference>
<dbReference type="InterPro" id="IPR018455">
    <property type="entry name" value="PTS_IIB_sorbose-sp_subgr"/>
</dbReference>
<evidence type="ECO:0000256" key="7">
    <source>
        <dbReference type="ARBA" id="ARBA00022777"/>
    </source>
</evidence>
<name>A0A3Q8CBP7_9LACO</name>
<dbReference type="RefSeq" id="WP_057886701.1">
    <property type="nucleotide sequence ID" value="NZ_CP018180.1"/>
</dbReference>
<dbReference type="Pfam" id="PF03830">
    <property type="entry name" value="PTSIIB_sorb"/>
    <property type="match status" value="1"/>
</dbReference>
<evidence type="ECO:0000256" key="5">
    <source>
        <dbReference type="ARBA" id="ARBA00022679"/>
    </source>
</evidence>
<dbReference type="Proteomes" id="UP000324497">
    <property type="component" value="Chromosome"/>
</dbReference>
<evidence type="ECO:0000256" key="1">
    <source>
        <dbReference type="ARBA" id="ARBA00004496"/>
    </source>
</evidence>
<dbReference type="SUPFAM" id="SSF52728">
    <property type="entry name" value="PTS IIb component"/>
    <property type="match status" value="1"/>
</dbReference>
<protein>
    <submittedName>
        <fullName evidence="11">PTS fructose transporter subunit IIB</fullName>
    </submittedName>
</protein>
<dbReference type="AlphaFoldDB" id="A0A3Q8CBP7"/>
<proteinExistence type="predicted"/>
<dbReference type="GeneID" id="78521747"/>
<keyword evidence="3" id="KW-0963">Cytoplasm</keyword>
<dbReference type="EMBL" id="CP018180">
    <property type="protein sequence ID" value="AUJ31940.1"/>
    <property type="molecule type" value="Genomic_DNA"/>
</dbReference>
<dbReference type="PROSITE" id="PS51101">
    <property type="entry name" value="PTS_EIIB_TYPE_4"/>
    <property type="match status" value="1"/>
</dbReference>
<accession>A0A3Q8CBP7</accession>
<evidence type="ECO:0000256" key="6">
    <source>
        <dbReference type="ARBA" id="ARBA00022683"/>
    </source>
</evidence>
<dbReference type="NCBIfam" id="TIGR00854">
    <property type="entry name" value="pts-sorbose"/>
    <property type="match status" value="1"/>
</dbReference>
<evidence type="ECO:0000313" key="12">
    <source>
        <dbReference type="Proteomes" id="UP000324497"/>
    </source>
</evidence>
<keyword evidence="6" id="KW-0598">Phosphotransferase system</keyword>
<keyword evidence="2" id="KW-0813">Transport</keyword>
<evidence type="ECO:0000256" key="4">
    <source>
        <dbReference type="ARBA" id="ARBA00022597"/>
    </source>
</evidence>
<dbReference type="GO" id="GO:0016301">
    <property type="term" value="F:kinase activity"/>
    <property type="evidence" value="ECO:0007669"/>
    <property type="project" value="UniProtKB-KW"/>
</dbReference>
<dbReference type="GO" id="GO:0005737">
    <property type="term" value="C:cytoplasm"/>
    <property type="evidence" value="ECO:0007669"/>
    <property type="project" value="UniProtKB-SubCell"/>
</dbReference>
<dbReference type="CDD" id="cd00001">
    <property type="entry name" value="PTS_IIB_man"/>
    <property type="match status" value="1"/>
</dbReference>
<keyword evidence="7" id="KW-0418">Kinase</keyword>